<keyword evidence="4 8" id="KW-0276">Fatty acid metabolism</keyword>
<dbReference type="InterPro" id="IPR011053">
    <property type="entry name" value="Single_hybrid_motif"/>
</dbReference>
<evidence type="ECO:0000256" key="8">
    <source>
        <dbReference type="RuleBase" id="RU364072"/>
    </source>
</evidence>
<evidence type="ECO:0000256" key="4">
    <source>
        <dbReference type="ARBA" id="ARBA00022832"/>
    </source>
</evidence>
<evidence type="ECO:0000256" key="7">
    <source>
        <dbReference type="ARBA" id="ARBA00023267"/>
    </source>
</evidence>
<sequence>MKINEIKELLNVIDKTNLEFVKIESSDLKLEVSKSSNKIDNANNDSQNNHHDLMESSDYEEVVSDICEEIIETTIEENVNTHVVSAPLMGTFYSSPNPEEGNFVKVGDLIKVGDTLCILEAMKLMNEINSTVSGEVIEILVENEELVEYGQPMFKIKAL</sequence>
<dbReference type="InterPro" id="IPR001882">
    <property type="entry name" value="Biotin_BS"/>
</dbReference>
<keyword evidence="7 8" id="KW-0092">Biotin</keyword>
<evidence type="ECO:0000259" key="9">
    <source>
        <dbReference type="PROSITE" id="PS50968"/>
    </source>
</evidence>
<dbReference type="Proteomes" id="UP000199068">
    <property type="component" value="Unassembled WGS sequence"/>
</dbReference>
<comment type="function">
    <text evidence="8">This protein is a component of the acetyl coenzyme A carboxylase complex; first, biotin carboxylase catalyzes the carboxylation of the carrier protein and then the transcarboxylase transfers the carboxyl group to form malonyl-CoA.</text>
</comment>
<dbReference type="PANTHER" id="PTHR45266:SF3">
    <property type="entry name" value="OXALOACETATE DECARBOXYLASE ALPHA CHAIN"/>
    <property type="match status" value="1"/>
</dbReference>
<dbReference type="GO" id="GO:0006633">
    <property type="term" value="P:fatty acid biosynthetic process"/>
    <property type="evidence" value="ECO:0007669"/>
    <property type="project" value="UniProtKB-UniPathway"/>
</dbReference>
<comment type="pathway">
    <text evidence="1 8">Lipid metabolism; fatty acid biosynthesis.</text>
</comment>
<accession>A0A1G9N0P5</accession>
<dbReference type="NCBIfam" id="TIGR00531">
    <property type="entry name" value="BCCP"/>
    <property type="match status" value="1"/>
</dbReference>
<dbReference type="PROSITE" id="PS50968">
    <property type="entry name" value="BIOTINYL_LIPOYL"/>
    <property type="match status" value="1"/>
</dbReference>
<evidence type="ECO:0000256" key="5">
    <source>
        <dbReference type="ARBA" id="ARBA00023098"/>
    </source>
</evidence>
<dbReference type="InterPro" id="IPR050709">
    <property type="entry name" value="Biotin_Carboxyl_Carrier/Decarb"/>
</dbReference>
<evidence type="ECO:0000256" key="1">
    <source>
        <dbReference type="ARBA" id="ARBA00005194"/>
    </source>
</evidence>
<evidence type="ECO:0000256" key="3">
    <source>
        <dbReference type="ARBA" id="ARBA00022516"/>
    </source>
</evidence>
<keyword evidence="3 8" id="KW-0444">Lipid biosynthesis</keyword>
<evidence type="ECO:0000313" key="11">
    <source>
        <dbReference type="Proteomes" id="UP000199068"/>
    </source>
</evidence>
<gene>
    <name evidence="10" type="ORF">SAMN04515677_103433</name>
</gene>
<dbReference type="AlphaFoldDB" id="A0A1G9N0P5"/>
<dbReference type="PANTHER" id="PTHR45266">
    <property type="entry name" value="OXALOACETATE DECARBOXYLASE ALPHA CHAIN"/>
    <property type="match status" value="1"/>
</dbReference>
<dbReference type="CDD" id="cd06850">
    <property type="entry name" value="biotinyl_domain"/>
    <property type="match status" value="1"/>
</dbReference>
<keyword evidence="5 8" id="KW-0443">Lipid metabolism</keyword>
<evidence type="ECO:0000256" key="2">
    <source>
        <dbReference type="ARBA" id="ARBA00017562"/>
    </source>
</evidence>
<dbReference type="Gene3D" id="2.40.50.100">
    <property type="match status" value="1"/>
</dbReference>
<dbReference type="Pfam" id="PF00364">
    <property type="entry name" value="Biotin_lipoyl"/>
    <property type="match status" value="1"/>
</dbReference>
<evidence type="ECO:0000256" key="6">
    <source>
        <dbReference type="ARBA" id="ARBA00023160"/>
    </source>
</evidence>
<proteinExistence type="predicted"/>
<dbReference type="PRINTS" id="PR01071">
    <property type="entry name" value="ACOABIOTINCC"/>
</dbReference>
<dbReference type="SUPFAM" id="SSF51230">
    <property type="entry name" value="Single hybrid motif"/>
    <property type="match status" value="1"/>
</dbReference>
<organism evidence="10 11">
    <name type="scientific">Romboutsia lituseburensis DSM 797</name>
    <dbReference type="NCBI Taxonomy" id="1121325"/>
    <lineage>
        <taxon>Bacteria</taxon>
        <taxon>Bacillati</taxon>
        <taxon>Bacillota</taxon>
        <taxon>Clostridia</taxon>
        <taxon>Peptostreptococcales</taxon>
        <taxon>Peptostreptococcaceae</taxon>
        <taxon>Romboutsia</taxon>
    </lineage>
</organism>
<dbReference type="InterPro" id="IPR000089">
    <property type="entry name" value="Biotin_lipoyl"/>
</dbReference>
<dbReference type="RefSeq" id="WP_092725117.1">
    <property type="nucleotide sequence ID" value="NZ_FNGW01000003.1"/>
</dbReference>
<dbReference type="PROSITE" id="PS00188">
    <property type="entry name" value="BIOTIN"/>
    <property type="match status" value="1"/>
</dbReference>
<dbReference type="GO" id="GO:0009317">
    <property type="term" value="C:acetyl-CoA carboxylase complex"/>
    <property type="evidence" value="ECO:0007669"/>
    <property type="project" value="InterPro"/>
</dbReference>
<dbReference type="UniPathway" id="UPA00094"/>
<feature type="domain" description="Lipoyl-binding" evidence="9">
    <location>
        <begin position="81"/>
        <end position="157"/>
    </location>
</feature>
<name>A0A1G9N0P5_9FIRM</name>
<dbReference type="STRING" id="1121325.SAMN04515677_103433"/>
<dbReference type="GO" id="GO:0003989">
    <property type="term" value="F:acetyl-CoA carboxylase activity"/>
    <property type="evidence" value="ECO:0007669"/>
    <property type="project" value="InterPro"/>
</dbReference>
<dbReference type="InterPro" id="IPR001249">
    <property type="entry name" value="AcCoA_biotinCC"/>
</dbReference>
<keyword evidence="6 8" id="KW-0275">Fatty acid biosynthesis</keyword>
<evidence type="ECO:0000313" key="10">
    <source>
        <dbReference type="EMBL" id="SDL80136.1"/>
    </source>
</evidence>
<dbReference type="EMBL" id="FNGW01000003">
    <property type="protein sequence ID" value="SDL80136.1"/>
    <property type="molecule type" value="Genomic_DNA"/>
</dbReference>
<keyword evidence="11" id="KW-1185">Reference proteome</keyword>
<reference evidence="10 11" key="1">
    <citation type="submission" date="2016-10" db="EMBL/GenBank/DDBJ databases">
        <authorList>
            <person name="de Groot N.N."/>
        </authorList>
    </citation>
    <scope>NUCLEOTIDE SEQUENCE [LARGE SCALE GENOMIC DNA]</scope>
    <source>
        <strain evidence="10 11">DSM 797</strain>
    </source>
</reference>
<protein>
    <recommendedName>
        <fullName evidence="2 8">Biotin carboxyl carrier protein of acetyl-CoA carboxylase</fullName>
    </recommendedName>
</protein>